<accession>A0A150SWE3</accession>
<evidence type="ECO:0000259" key="1">
    <source>
        <dbReference type="Pfam" id="PF12770"/>
    </source>
</evidence>
<gene>
    <name evidence="2" type="ORF">BE18_22150</name>
</gene>
<reference evidence="2 3" key="1">
    <citation type="submission" date="2014-02" db="EMBL/GenBank/DDBJ databases">
        <title>The small core and large imbalanced accessory genome model reveals a collaborative survival strategy of Sorangium cellulosum strains in nature.</title>
        <authorList>
            <person name="Han K."/>
            <person name="Peng R."/>
            <person name="Blom J."/>
            <person name="Li Y.-Z."/>
        </authorList>
    </citation>
    <scope>NUCLEOTIDE SEQUENCE [LARGE SCALE GENOMIC DNA]</scope>
    <source>
        <strain evidence="2 3">So0149</strain>
    </source>
</reference>
<sequence length="359" mass="39943">MRLKFECERSRAEIAAAACVGESTVSGYLARAERAGLTWEVAREMTEAEIESRLFRDVGRNEPPARAGGRRGIRGKLFATTMPLTRLDLRALITRLLRSDADFDSFAGDLFPEASGRFTDGMDRVRKTNILLDYADPEVLAKQLRLVERSPKAAAMPAEDGPIKLLYLASNPTSMDQLDLSREARRIADRLRGGKPRRVNEIEIVPRWAVRRSELQRLLLEEEPHVLHFSGHGSGRARLLFEDDGGNIAPLEAKAFVSLIGILKRRLQLVVLNACDTEPLAGALVRHVACAVGMRRAIGDEAAATFAETFYEALSFGEPIGAAFRLALIALEMSPIREEQTPVLRFKRGVDVDKRKLKR</sequence>
<dbReference type="AlphaFoldDB" id="A0A150SWE3"/>
<comment type="caution">
    <text evidence="2">The sequence shown here is derived from an EMBL/GenBank/DDBJ whole genome shotgun (WGS) entry which is preliminary data.</text>
</comment>
<feature type="domain" description="CHAT" evidence="1">
    <location>
        <begin position="181"/>
        <end position="336"/>
    </location>
</feature>
<dbReference type="InterPro" id="IPR024983">
    <property type="entry name" value="CHAT_dom"/>
</dbReference>
<dbReference type="Pfam" id="PF12770">
    <property type="entry name" value="CHAT"/>
    <property type="match status" value="1"/>
</dbReference>
<dbReference type="Proteomes" id="UP000075515">
    <property type="component" value="Unassembled WGS sequence"/>
</dbReference>
<evidence type="ECO:0000313" key="2">
    <source>
        <dbReference type="EMBL" id="KYF79886.1"/>
    </source>
</evidence>
<dbReference type="EMBL" id="JEMC01003615">
    <property type="protein sequence ID" value="KYF79886.1"/>
    <property type="molecule type" value="Genomic_DNA"/>
</dbReference>
<proteinExistence type="predicted"/>
<protein>
    <recommendedName>
        <fullName evidence="1">CHAT domain-containing protein</fullName>
    </recommendedName>
</protein>
<evidence type="ECO:0000313" key="3">
    <source>
        <dbReference type="Proteomes" id="UP000075515"/>
    </source>
</evidence>
<name>A0A150SWE3_SORCE</name>
<organism evidence="2 3">
    <name type="scientific">Sorangium cellulosum</name>
    <name type="common">Polyangium cellulosum</name>
    <dbReference type="NCBI Taxonomy" id="56"/>
    <lineage>
        <taxon>Bacteria</taxon>
        <taxon>Pseudomonadati</taxon>
        <taxon>Myxococcota</taxon>
        <taxon>Polyangia</taxon>
        <taxon>Polyangiales</taxon>
        <taxon>Polyangiaceae</taxon>
        <taxon>Sorangium</taxon>
    </lineage>
</organism>